<feature type="region of interest" description="Disordered" evidence="1">
    <location>
        <begin position="54"/>
        <end position="81"/>
    </location>
</feature>
<keyword evidence="4" id="KW-1185">Reference proteome</keyword>
<evidence type="ECO:0000313" key="3">
    <source>
        <dbReference type="EMBL" id="REH36396.1"/>
    </source>
</evidence>
<dbReference type="AlphaFoldDB" id="A0A3E0H1J0"/>
<dbReference type="SUPFAM" id="SSF46689">
    <property type="entry name" value="Homeodomain-like"/>
    <property type="match status" value="1"/>
</dbReference>
<protein>
    <submittedName>
        <fullName evidence="3">Transposase IS481 family protein</fullName>
    </submittedName>
</protein>
<evidence type="ECO:0000313" key="4">
    <source>
        <dbReference type="Proteomes" id="UP000256269"/>
    </source>
</evidence>
<reference evidence="3 4" key="1">
    <citation type="submission" date="2018-08" db="EMBL/GenBank/DDBJ databases">
        <title>Genomic Encyclopedia of Archaeal and Bacterial Type Strains, Phase II (KMG-II): from individual species to whole genera.</title>
        <authorList>
            <person name="Goeker M."/>
        </authorList>
    </citation>
    <scope>NUCLEOTIDE SEQUENCE [LARGE SCALE GENOMIC DNA]</scope>
    <source>
        <strain evidence="3 4">DSM 45791</strain>
    </source>
</reference>
<feature type="domain" description="DNA-binding" evidence="2">
    <location>
        <begin position="3"/>
        <end position="69"/>
    </location>
</feature>
<evidence type="ECO:0000256" key="1">
    <source>
        <dbReference type="SAM" id="MobiDB-lite"/>
    </source>
</evidence>
<organism evidence="3 4">
    <name type="scientific">Kutzneria buriramensis</name>
    <dbReference type="NCBI Taxonomy" id="1045776"/>
    <lineage>
        <taxon>Bacteria</taxon>
        <taxon>Bacillati</taxon>
        <taxon>Actinomycetota</taxon>
        <taxon>Actinomycetes</taxon>
        <taxon>Pseudonocardiales</taxon>
        <taxon>Pseudonocardiaceae</taxon>
        <taxon>Kutzneria</taxon>
    </lineage>
</organism>
<evidence type="ECO:0000259" key="2">
    <source>
        <dbReference type="Pfam" id="PF13011"/>
    </source>
</evidence>
<dbReference type="InterPro" id="IPR009057">
    <property type="entry name" value="Homeodomain-like_sf"/>
</dbReference>
<dbReference type="Proteomes" id="UP000256269">
    <property type="component" value="Unassembled WGS sequence"/>
</dbReference>
<accession>A0A3E0H1J0</accession>
<dbReference type="Pfam" id="PF13011">
    <property type="entry name" value="LZ_Tnp_IS481"/>
    <property type="match status" value="1"/>
</dbReference>
<sequence>MPHRNAPLSETGRLRLARCVVHDGWPLRRAAERFQVSVCTAKRWADRYRELGVAGMADRSSRPRTSPHRTPTRVASPTCST</sequence>
<name>A0A3E0H1J0_9PSEU</name>
<proteinExistence type="predicted"/>
<comment type="caution">
    <text evidence="3">The sequence shown here is derived from an EMBL/GenBank/DDBJ whole genome shotgun (WGS) entry which is preliminary data.</text>
</comment>
<gene>
    <name evidence="3" type="ORF">BCF44_116266</name>
</gene>
<dbReference type="InterPro" id="IPR024967">
    <property type="entry name" value="DNA-bd_IS481-type"/>
</dbReference>
<dbReference type="EMBL" id="QUNO01000016">
    <property type="protein sequence ID" value="REH36396.1"/>
    <property type="molecule type" value="Genomic_DNA"/>
</dbReference>